<keyword evidence="5 6" id="KW-0472">Membrane</keyword>
<proteinExistence type="inferred from homology"/>
<keyword evidence="3 6" id="KW-0812">Transmembrane</keyword>
<protein>
    <submittedName>
        <fullName evidence="8">Transmembrane and coiled-coil domain-containing protein 4</fullName>
    </submittedName>
</protein>
<evidence type="ECO:0000256" key="1">
    <source>
        <dbReference type="ARBA" id="ARBA00004141"/>
    </source>
</evidence>
<dbReference type="STRING" id="70415.A0A5S6Q8V1"/>
<reference evidence="8" key="1">
    <citation type="submission" date="2019-12" db="UniProtKB">
        <authorList>
            <consortium name="WormBaseParasite"/>
        </authorList>
    </citation>
    <scope>IDENTIFICATION</scope>
</reference>
<dbReference type="WBParaSite" id="TMUE_1000003613.1">
    <property type="protein sequence ID" value="TMUE_1000003613.1"/>
    <property type="gene ID" value="WBGene00288556"/>
</dbReference>
<dbReference type="InterPro" id="IPR007941">
    <property type="entry name" value="DUF726"/>
</dbReference>
<evidence type="ECO:0000256" key="5">
    <source>
        <dbReference type="ARBA" id="ARBA00023136"/>
    </source>
</evidence>
<evidence type="ECO:0000256" key="2">
    <source>
        <dbReference type="ARBA" id="ARBA00009824"/>
    </source>
</evidence>
<comment type="subcellular location">
    <subcellularLocation>
        <location evidence="1">Membrane</location>
        <topology evidence="1">Multi-pass membrane protein</topology>
    </subcellularLocation>
</comment>
<organism evidence="7 8">
    <name type="scientific">Trichuris muris</name>
    <name type="common">Mouse whipworm</name>
    <dbReference type="NCBI Taxonomy" id="70415"/>
    <lineage>
        <taxon>Eukaryota</taxon>
        <taxon>Metazoa</taxon>
        <taxon>Ecdysozoa</taxon>
        <taxon>Nematoda</taxon>
        <taxon>Enoplea</taxon>
        <taxon>Dorylaimia</taxon>
        <taxon>Trichinellida</taxon>
        <taxon>Trichuridae</taxon>
        <taxon>Trichuris</taxon>
    </lineage>
</organism>
<dbReference type="PANTHER" id="PTHR17920">
    <property type="entry name" value="TRANSMEMBRANE AND COILED-COIL DOMAIN-CONTAINING PROTEIN 4 TMCO4"/>
    <property type="match status" value="1"/>
</dbReference>
<evidence type="ECO:0000256" key="3">
    <source>
        <dbReference type="ARBA" id="ARBA00022692"/>
    </source>
</evidence>
<evidence type="ECO:0000313" key="7">
    <source>
        <dbReference type="Proteomes" id="UP000046395"/>
    </source>
</evidence>
<feature type="transmembrane region" description="Helical" evidence="6">
    <location>
        <begin position="151"/>
        <end position="177"/>
    </location>
</feature>
<keyword evidence="4 6" id="KW-1133">Transmembrane helix</keyword>
<dbReference type="GO" id="GO:0016020">
    <property type="term" value="C:membrane"/>
    <property type="evidence" value="ECO:0007669"/>
    <property type="project" value="UniProtKB-SubCell"/>
</dbReference>
<dbReference type="PANTHER" id="PTHR17920:SF3">
    <property type="entry name" value="TRANSMEMBRANE AND COILED-COIL DOMAIN-CONTAINING PROTEIN 4"/>
    <property type="match status" value="1"/>
</dbReference>
<feature type="transmembrane region" description="Helical" evidence="6">
    <location>
        <begin position="189"/>
        <end position="215"/>
    </location>
</feature>
<evidence type="ECO:0000256" key="6">
    <source>
        <dbReference type="SAM" id="Phobius"/>
    </source>
</evidence>
<comment type="similarity">
    <text evidence="2">Belongs to the TMCO4 family.</text>
</comment>
<name>A0A5S6Q8V1_TRIMR</name>
<dbReference type="SUPFAM" id="SSF53474">
    <property type="entry name" value="alpha/beta-Hydrolases"/>
    <property type="match status" value="1"/>
</dbReference>
<accession>A0A5S6Q8V1</accession>
<evidence type="ECO:0000313" key="8">
    <source>
        <dbReference type="WBParaSite" id="TMUE_1000003613.1"/>
    </source>
</evidence>
<sequence>MALAELVAHLLQQNFNEDWNKKFRLDTLNILSSWMQLPECRDRNAETEAMLTFDHRPHVDELLQLVMSDTYVQRNGSTVLLLDLIIGHVRSGIYDSRYRCLLLCLCRVLRIEEVELDQCEEAAVDLLKSLQNEKDEGMTAALQKRKNFKRLAMIGAGGAVGGLLIGLTGGLATPVLAMGLSALAGSTALVGLTTSAGAAVMGSLFGITGACWTGYKLKRRIGAVEEFTFELLNGGGSSLCVTLAVSGWITENFVESFRQPWTSLNSSKEQWCLRYESEYLLEFGKAVNYIVSMGVTYAVQHALMETSLAGVLSAVAWPVGLIAAAGVIDNPWNVCMCRAKEVGEQLAGILIARKHGNRPVSLFGFSVGARVIYHCLLSMAAHENCQGIIMDVVLLGAPVGCNTSEWTTLLRVAAGRVVNGYSRSDWLLKFLYRAMNLQATVAGLGPVMSDNQRLENCDLSSIISSHGDYMTNLTTCLKAVGIRTKLQVHLPRFDFD</sequence>
<dbReference type="InterPro" id="IPR029058">
    <property type="entry name" value="AB_hydrolase_fold"/>
</dbReference>
<keyword evidence="7" id="KW-1185">Reference proteome</keyword>
<dbReference type="AlphaFoldDB" id="A0A5S6Q8V1"/>
<dbReference type="Proteomes" id="UP000046395">
    <property type="component" value="Unassembled WGS sequence"/>
</dbReference>
<evidence type="ECO:0000256" key="4">
    <source>
        <dbReference type="ARBA" id="ARBA00022989"/>
    </source>
</evidence>
<dbReference type="Pfam" id="PF05277">
    <property type="entry name" value="DUF726"/>
    <property type="match status" value="1"/>
</dbReference>